<dbReference type="InterPro" id="IPR023214">
    <property type="entry name" value="HAD_sf"/>
</dbReference>
<dbReference type="AlphaFoldDB" id="A0A6M0K4A9"/>
<gene>
    <name evidence="5" type="ORF">G3446_15095</name>
</gene>
<protein>
    <submittedName>
        <fullName evidence="5">HAD family hydrolase</fullName>
    </submittedName>
</protein>
<accession>A0A6M0K4A9</accession>
<dbReference type="InterPro" id="IPR006439">
    <property type="entry name" value="HAD-SF_hydro_IA"/>
</dbReference>
<dbReference type="NCBIfam" id="TIGR01549">
    <property type="entry name" value="HAD-SF-IA-v1"/>
    <property type="match status" value="1"/>
</dbReference>
<dbReference type="GO" id="GO:0016787">
    <property type="term" value="F:hydrolase activity"/>
    <property type="evidence" value="ECO:0007669"/>
    <property type="project" value="UniProtKB-KW"/>
</dbReference>
<dbReference type="NCBIfam" id="TIGR01509">
    <property type="entry name" value="HAD-SF-IA-v3"/>
    <property type="match status" value="1"/>
</dbReference>
<evidence type="ECO:0000256" key="1">
    <source>
        <dbReference type="ARBA" id="ARBA00001946"/>
    </source>
</evidence>
<dbReference type="Proteomes" id="UP000483379">
    <property type="component" value="Unassembled WGS sequence"/>
</dbReference>
<dbReference type="Gene3D" id="3.40.50.1000">
    <property type="entry name" value="HAD superfamily/HAD-like"/>
    <property type="match status" value="1"/>
</dbReference>
<dbReference type="InterPro" id="IPR051400">
    <property type="entry name" value="HAD-like_hydrolase"/>
</dbReference>
<reference evidence="5 6" key="1">
    <citation type="submission" date="2020-02" db="EMBL/GenBank/DDBJ databases">
        <title>Genome sequences of Thiorhodococcus mannitoliphagus and Thiorhodococcus minor, purple sulfur photosynthetic bacteria in the gammaproteobacterial family, Chromatiaceae.</title>
        <authorList>
            <person name="Aviles F.A."/>
            <person name="Meyer T.E."/>
            <person name="Kyndt J.A."/>
        </authorList>
    </citation>
    <scope>NUCLEOTIDE SEQUENCE [LARGE SCALE GENOMIC DNA]</scope>
    <source>
        <strain evidence="5 6">DSM 11518</strain>
    </source>
</reference>
<evidence type="ECO:0000256" key="4">
    <source>
        <dbReference type="SAM" id="MobiDB-lite"/>
    </source>
</evidence>
<dbReference type="InterPro" id="IPR036412">
    <property type="entry name" value="HAD-like_sf"/>
</dbReference>
<dbReference type="PANTHER" id="PTHR46470">
    <property type="entry name" value="N-ACYLNEURAMINATE-9-PHOSPHATASE"/>
    <property type="match status" value="1"/>
</dbReference>
<evidence type="ECO:0000313" key="5">
    <source>
        <dbReference type="EMBL" id="NEV63195.1"/>
    </source>
</evidence>
<dbReference type="SUPFAM" id="SSF56784">
    <property type="entry name" value="HAD-like"/>
    <property type="match status" value="1"/>
</dbReference>
<dbReference type="Gene3D" id="1.20.120.1600">
    <property type="match status" value="1"/>
</dbReference>
<keyword evidence="6" id="KW-1185">Reference proteome</keyword>
<organism evidence="5 6">
    <name type="scientific">Thiorhodococcus minor</name>
    <dbReference type="NCBI Taxonomy" id="57489"/>
    <lineage>
        <taxon>Bacteria</taxon>
        <taxon>Pseudomonadati</taxon>
        <taxon>Pseudomonadota</taxon>
        <taxon>Gammaproteobacteria</taxon>
        <taxon>Chromatiales</taxon>
        <taxon>Chromatiaceae</taxon>
        <taxon>Thiorhodococcus</taxon>
    </lineage>
</organism>
<dbReference type="Pfam" id="PF00702">
    <property type="entry name" value="Hydrolase"/>
    <property type="match status" value="1"/>
</dbReference>
<dbReference type="EMBL" id="JAAIJQ010000044">
    <property type="protein sequence ID" value="NEV63195.1"/>
    <property type="molecule type" value="Genomic_DNA"/>
</dbReference>
<comment type="caution">
    <text evidence="5">The sequence shown here is derived from an EMBL/GenBank/DDBJ whole genome shotgun (WGS) entry which is preliminary data.</text>
</comment>
<evidence type="ECO:0000256" key="3">
    <source>
        <dbReference type="ARBA" id="ARBA00022842"/>
    </source>
</evidence>
<evidence type="ECO:0000256" key="2">
    <source>
        <dbReference type="ARBA" id="ARBA00022801"/>
    </source>
</evidence>
<dbReference type="PRINTS" id="PR00413">
    <property type="entry name" value="HADHALOGNASE"/>
</dbReference>
<proteinExistence type="predicted"/>
<dbReference type="SFLD" id="SFLDG01129">
    <property type="entry name" value="C1.5:_HAD__Beta-PGM__Phosphata"/>
    <property type="match status" value="1"/>
</dbReference>
<comment type="cofactor">
    <cofactor evidence="1">
        <name>Mg(2+)</name>
        <dbReference type="ChEBI" id="CHEBI:18420"/>
    </cofactor>
</comment>
<dbReference type="GO" id="GO:0009231">
    <property type="term" value="P:riboflavin biosynthetic process"/>
    <property type="evidence" value="ECO:0007669"/>
    <property type="project" value="TreeGrafter"/>
</dbReference>
<feature type="region of interest" description="Disordered" evidence="4">
    <location>
        <begin position="1"/>
        <end position="38"/>
    </location>
</feature>
<keyword evidence="2 5" id="KW-0378">Hydrolase</keyword>
<dbReference type="SFLD" id="SFLDS00003">
    <property type="entry name" value="Haloacid_Dehalogenase"/>
    <property type="match status" value="1"/>
</dbReference>
<sequence>MRFASVRSDRQAKAPEASSLARATQSGHNAGPHHGYQRPRVPDIRLITLDLDDTLWPCMPVIQAAEEALYAWLQDRAPRLAEAEDVDSMRQHRKGIMERRPEIAHDLGMVRRLSLVELLDRHRHDTSIVDEALALFLEHRCRVEPYPDVLPALQSLSQRFSLVSVTNGNSNVEVTPLKGLFHHSISAAEAGAAKPHPAMFEHALTLAGCRPDQCLHLGDDPWLDVEAARQAGLRAAWINRLGKPWPDALAEPEVAIETLSELLTWLEEADGL</sequence>
<keyword evidence="3" id="KW-0460">Magnesium</keyword>
<name>A0A6M0K4A9_9GAMM</name>
<evidence type="ECO:0000313" key="6">
    <source>
        <dbReference type="Proteomes" id="UP000483379"/>
    </source>
</evidence>
<dbReference type="PANTHER" id="PTHR46470:SF4">
    <property type="entry name" value="5-AMINO-6-(5-PHOSPHO-D-RIBITYLAMINO)URACIL PHOSPHATASE YIGB"/>
    <property type="match status" value="1"/>
</dbReference>